<comment type="caution">
    <text evidence="1">The sequence shown here is derived from an EMBL/GenBank/DDBJ whole genome shotgun (WGS) entry which is preliminary data.</text>
</comment>
<sequence>MAYSNLMHKSLVYDIEHIFDYDEEAQREIRSMLKKYGNFPLDYLNLYFDEDEVFEMYEDDPEAVESGNILAVDMFPVLPKGMWLFG</sequence>
<reference evidence="1 2" key="1">
    <citation type="submission" date="2024-03" db="EMBL/GenBank/DDBJ databases">
        <title>Human intestinal bacterial collection.</title>
        <authorList>
            <person name="Pauvert C."/>
            <person name="Hitch T.C.A."/>
            <person name="Clavel T."/>
        </authorList>
    </citation>
    <scope>NUCLEOTIDE SEQUENCE [LARGE SCALE GENOMIC DNA]</scope>
    <source>
        <strain evidence="1 2">CLA-SR-H028</strain>
    </source>
</reference>
<dbReference type="Proteomes" id="UP001457898">
    <property type="component" value="Unassembled WGS sequence"/>
</dbReference>
<evidence type="ECO:0000313" key="2">
    <source>
        <dbReference type="Proteomes" id="UP001457898"/>
    </source>
</evidence>
<dbReference type="EMBL" id="JBBMFP010000008">
    <property type="protein sequence ID" value="MEQ2431415.1"/>
    <property type="molecule type" value="Genomic_DNA"/>
</dbReference>
<evidence type="ECO:0000313" key="1">
    <source>
        <dbReference type="EMBL" id="MEQ2431415.1"/>
    </source>
</evidence>
<organism evidence="1 2">
    <name type="scientific">Blautia caccae</name>
    <dbReference type="NCBI Taxonomy" id="3133175"/>
    <lineage>
        <taxon>Bacteria</taxon>
        <taxon>Bacillati</taxon>
        <taxon>Bacillota</taxon>
        <taxon>Clostridia</taxon>
        <taxon>Lachnospirales</taxon>
        <taxon>Lachnospiraceae</taxon>
        <taxon>Blautia</taxon>
    </lineage>
</organism>
<dbReference type="RefSeq" id="WP_148391694.1">
    <property type="nucleotide sequence ID" value="NZ_JBBMFP010000008.1"/>
</dbReference>
<keyword evidence="2" id="KW-1185">Reference proteome</keyword>
<gene>
    <name evidence="1" type="ORF">WMO65_10410</name>
</gene>
<proteinExistence type="predicted"/>
<name>A0ABV1DN68_9FIRM</name>
<protein>
    <submittedName>
        <fullName evidence="1">Uncharacterized protein</fullName>
    </submittedName>
</protein>
<accession>A0ABV1DN68</accession>